<dbReference type="SUPFAM" id="SSF69318">
    <property type="entry name" value="Integrin alpha N-terminal domain"/>
    <property type="match status" value="2"/>
</dbReference>
<dbReference type="Gene3D" id="2.130.10.130">
    <property type="entry name" value="Integrin alpha, N-terminal"/>
    <property type="match status" value="3"/>
</dbReference>
<feature type="compositionally biased region" description="Low complexity" evidence="2">
    <location>
        <begin position="454"/>
        <end position="470"/>
    </location>
</feature>
<dbReference type="PANTHER" id="PTHR44103:SF1">
    <property type="entry name" value="PROPROTEIN CONVERTASE P"/>
    <property type="match status" value="1"/>
</dbReference>
<dbReference type="InterPro" id="IPR013517">
    <property type="entry name" value="FG-GAP"/>
</dbReference>
<dbReference type="InterPro" id="IPR011889">
    <property type="entry name" value="Liste_lipo_26"/>
</dbReference>
<dbReference type="PROSITE" id="PS50093">
    <property type="entry name" value="PKD"/>
    <property type="match status" value="1"/>
</dbReference>
<feature type="domain" description="Fibronectin type-III" evidence="4">
    <location>
        <begin position="459"/>
        <end position="559"/>
    </location>
</feature>
<dbReference type="Pfam" id="PF17963">
    <property type="entry name" value="Big_9"/>
    <property type="match status" value="1"/>
</dbReference>
<accession>A0A9X2PYN9</accession>
<dbReference type="NCBIfam" id="TIGR02167">
    <property type="entry name" value="Liste_lipo_26"/>
    <property type="match status" value="2"/>
</dbReference>
<dbReference type="Proteomes" id="UP001155027">
    <property type="component" value="Unassembled WGS sequence"/>
</dbReference>
<dbReference type="PANTHER" id="PTHR44103">
    <property type="entry name" value="PROPROTEIN CONVERTASE P"/>
    <property type="match status" value="1"/>
</dbReference>
<dbReference type="SUPFAM" id="SSF49265">
    <property type="entry name" value="Fibronectin type III"/>
    <property type="match status" value="2"/>
</dbReference>
<feature type="compositionally biased region" description="Low complexity" evidence="2">
    <location>
        <begin position="2435"/>
        <end position="2444"/>
    </location>
</feature>
<comment type="caution">
    <text evidence="5">The sequence shown here is derived from an EMBL/GenBank/DDBJ whole genome shotgun (WGS) entry which is preliminary data.</text>
</comment>
<dbReference type="InterPro" id="IPR035986">
    <property type="entry name" value="PKD_dom_sf"/>
</dbReference>
<dbReference type="RefSeq" id="WP_259081091.1">
    <property type="nucleotide sequence ID" value="NZ_JANUAU010000016.1"/>
</dbReference>
<dbReference type="NCBIfam" id="TIGR04183">
    <property type="entry name" value="Por_Secre_tail"/>
    <property type="match status" value="1"/>
</dbReference>
<dbReference type="InterPro" id="IPR000601">
    <property type="entry name" value="PKD_dom"/>
</dbReference>
<dbReference type="SMART" id="SM00060">
    <property type="entry name" value="FN3"/>
    <property type="match status" value="3"/>
</dbReference>
<evidence type="ECO:0000259" key="4">
    <source>
        <dbReference type="PROSITE" id="PS50853"/>
    </source>
</evidence>
<dbReference type="Gene3D" id="2.60.40.2810">
    <property type="match status" value="1"/>
</dbReference>
<proteinExistence type="predicted"/>
<feature type="region of interest" description="Disordered" evidence="2">
    <location>
        <begin position="1426"/>
        <end position="1447"/>
    </location>
</feature>
<dbReference type="InterPro" id="IPR003961">
    <property type="entry name" value="FN3_dom"/>
</dbReference>
<feature type="region of interest" description="Disordered" evidence="2">
    <location>
        <begin position="23"/>
        <end position="84"/>
    </location>
</feature>
<dbReference type="InterPro" id="IPR013783">
    <property type="entry name" value="Ig-like_fold"/>
</dbReference>
<dbReference type="Pfam" id="PF03382">
    <property type="entry name" value="DUF285"/>
    <property type="match status" value="1"/>
</dbReference>
<feature type="compositionally biased region" description="Polar residues" evidence="2">
    <location>
        <begin position="2338"/>
        <end position="2354"/>
    </location>
</feature>
<evidence type="ECO:0000259" key="3">
    <source>
        <dbReference type="PROSITE" id="PS50093"/>
    </source>
</evidence>
<keyword evidence="1" id="KW-0732">Signal</keyword>
<feature type="compositionally biased region" description="Basic and acidic residues" evidence="2">
    <location>
        <begin position="2357"/>
        <end position="2374"/>
    </location>
</feature>
<feature type="region of interest" description="Disordered" evidence="2">
    <location>
        <begin position="2338"/>
        <end position="2386"/>
    </location>
</feature>
<feature type="domain" description="Fibronectin type-III" evidence="4">
    <location>
        <begin position="2064"/>
        <end position="2161"/>
    </location>
</feature>
<dbReference type="CDD" id="cd00603">
    <property type="entry name" value="IPT_PCSR"/>
    <property type="match status" value="1"/>
</dbReference>
<sequence>MLALLICGGPVVHAQTLQHMGAGGAGPDAVAHQFSNQQETSETAFSEQIRGTSLSNAASDSAVTSGGASATTEGDERISTHGKVRGGTASFTAVGAGLTGVQASSSSVADVDGDGNPDLLITGEDSSGTPTATLYLGDGNGGFTEANADLTGVYRSSSSVADVNGDGNPDLLITGEDSGGTPTATLYLGDGNGGFTEANADLTGASSSSSSIADIDGDGNPDLLIAGDDGSFNGGRVEVYLGDGNGGFTEAGADLTGVAFGSSTSIADVDGDGNEDLLVTGSDDNSNDTATLYLGDGNGDFTEANAGLTGVSGSSSSVADVDGDGNEDLFITGYDGPDDTATLYLGDGTGGFTEAGAGLTGVRNGSTSIADVDEDGKLDLIITGSDANNDRTTTLYLGDGSGGFRESGAGLADVSGSSTSITDVDGDGAEDLLITGRDTNDNQRATVYRNDGDTTAPDTPSSLTASATAANTTTVSWTASDSADVDTYRIYRDTAPIDSSAGPGSYTPLDSTAAGDTTLIDTSGMAGQRYYYRVTAVDSVSNESSFSGEASAVPQSEQPPLAITGLQPESGTAGTPVRIRGAGFSGTASGNSVTFGGVSAAVDSATSTIIYAEVPSGVEGPVDVSVSAGGATVTGSKQFTVVTGGTASFASVGAGLTGVGQIAGSSSSIADVNRDGNQDLLVTGYDGSTRTATLYLGDGSGGFTEANAGLTGVSNGSTSIADVDGDGNLDLLITGDNSDSSANPTTTLYLGDGTGGFMEAGAALTSVQNSSSSIADVDGDGSQDLLITGEDSSGTPTATLYLGDGTGGFTEAGAGLTGVDEGSTSIADVNEDGNPDLLITGLSANSGPATTLYLGDGNGDFTEAGAGLTGVENSSSSVADVNGDGNEDLLITGRDPVNIATATLYLGDGSGSFAKAGAVLNEVSLGSTSIADVDGDGNEDLLITGYDGPDDTATLYLGDGTGGFTEAGAGLTGVRNGSTSIADVYGDGKLDLIITGSSGGTPTATLYRNGDTAVPDAVKSLTATAAPDTVSLTWSASDSPDVTRYRVYRDTASIDSVAGPSGLAAYDSTAAGDTTLVDTSGMAGQRYYYRVTAVDSASNESSFSPEASAAPETRSVSIAEARGKGIGSTVTVEGTVTRAFGDFVRFQDESGPTGASGLVVQQASDDSLAQAFQDDIADGTITRGTRLQVTGTVSAFSGLLWISRDSLETYTVEGQGEPPAPQVVSLSDIQAPGGEDYESELLKVEGLSFPGASGTFEGGTTYTAENTEGASFDFRVQGPGETNLIGEPIPEGTFVYRGVLGQFNALGDPSLDEGYQFLPVRPSDVKTANLPPTLATEIPDDTVKTPGPPLRLTGLTQTVFSDPDGGGLDISATSASSSVLQVRAVGPAGVTLEPQQAGETQVSVTATDLEGAATTDTFRVVVRGRPEGEGVPESQGQAVVGPPDADSASVSLGASGIEAKFRGIRSSGTAEVSFFLDSPVQPSGLSKASVPVDSFESVSSYRWEITEQDIDFDSVDLAFSVDSVNISSLGEPETISIIKDSEGDGDFEVLPTTYDDRGTPSDSTDDVLIAKGVAEFSTFRTATSRTSGSENSSPVAEVDSFSVPEDSTLVVEAPGVLGNDSDPDGDSLSASLVSSVSDGDLTLRSDGSFEYSPNQGFTGMDQFEYEASDGNAADTVGATVEVKKRGEPFITTWETTSPDSVVTIPTDTSDSDYDFVIDWGDGTTETYAGPDPDPSHSYNSAGTYAVEINGTFPRIYLNAGFGGGGDQANALRLRSIEQWGSIQWESMSGSFLGASNLSYNATDTPDLSNVFSIAFMFGQAQNFNGDIGDWDVSGVFDMVAVFAGAENFNQDIGAWDVSGASAMSFMFFNAESFNQDISGWDVSGVLFMDSMFSEADNFNQDIGPWQTGNATDMAAMFSAATSFNQDIGGWDVSSVNDMAFMFADASSFDQDIGSWNVSSVTDMHGMFSGATSFDQDLSLWDVTSVDDSDPDLKDSFENFLSAGAGLSLENYDALLSGWAELDLTDGLTFDAGQSQYTSAAADARQSIIDSEGWTIRDGGRVSFRPTGISARASGTEVALRWDRAGDDGGVGLSGHNVYRSVSPFSEKESATKLNASPIGEVTYVDAEVSSGARYYYRVTAVGASGAESALSPEATVALPPETVQAEAQVSFGEAGDPEGYRLVALPGAGEPDLGDVVSGEAGQDQDYRAFREEGASGSQDYDLEECGPDCNLGPGTGIWLLHRQDWSYQESYESVDLSEEGTYRISLAPGWNLISNPFGTEVAWNEVQSANASALADGETLGPIYALRSGTWRTPSELSSAQSGEAFYLNNTAGLQSLTLPNPNARDSASSNALASGKEKSRDAGTTGEKKAATRPDATSKPIRSMTLRAYVDGTLSSRVELGIKGEAKTSVGRYDAKAPPSPFGGPTLRSTANADTAVGTTSGTATGRTVKLLRDYRPEGEGLVQFSLTLQNLKGEGVLVEPVGPSRLSAEKILLIERESGRTFNLKDTFESEKGKTPAIRPEGNAASLVVLAGTASEVQSKRRELSPDEMELFPTYPNPAAPGEPVTIEYTLPEEGNVKLEVYDLLGRRIQTVEEGRKEDGFYRARWQESMRLPSGTYFIRLRSRGASETQKVTLIR</sequence>
<dbReference type="InterPro" id="IPR026444">
    <property type="entry name" value="Secre_tail"/>
</dbReference>
<dbReference type="Pfam" id="PF13517">
    <property type="entry name" value="FG-GAP_3"/>
    <property type="match status" value="6"/>
</dbReference>
<dbReference type="Gene3D" id="2.60.40.4070">
    <property type="match status" value="1"/>
</dbReference>
<dbReference type="CDD" id="cd00063">
    <property type="entry name" value="FN3"/>
    <property type="match status" value="1"/>
</dbReference>
<dbReference type="InterPro" id="IPR028994">
    <property type="entry name" value="Integrin_alpha_N"/>
</dbReference>
<dbReference type="EMBL" id="JANUAU010000016">
    <property type="protein sequence ID" value="MCS3679280.1"/>
    <property type="molecule type" value="Genomic_DNA"/>
</dbReference>
<evidence type="ECO:0000313" key="5">
    <source>
        <dbReference type="EMBL" id="MCS3679280.1"/>
    </source>
</evidence>
<gene>
    <name evidence="5" type="ORF">GGP71_003230</name>
</gene>
<dbReference type="SUPFAM" id="SSF49299">
    <property type="entry name" value="PKD domain"/>
    <property type="match status" value="1"/>
</dbReference>
<feature type="domain" description="PKD" evidence="3">
    <location>
        <begin position="1702"/>
        <end position="1751"/>
    </location>
</feature>
<organism evidence="5 6">
    <name type="scientific">Salinibacter ruber</name>
    <dbReference type="NCBI Taxonomy" id="146919"/>
    <lineage>
        <taxon>Bacteria</taxon>
        <taxon>Pseudomonadati</taxon>
        <taxon>Rhodothermota</taxon>
        <taxon>Rhodothermia</taxon>
        <taxon>Rhodothermales</taxon>
        <taxon>Salinibacteraceae</taxon>
        <taxon>Salinibacter</taxon>
    </lineage>
</organism>
<dbReference type="InterPro" id="IPR036116">
    <property type="entry name" value="FN3_sf"/>
</dbReference>
<name>A0A9X2PYN9_9BACT</name>
<dbReference type="InterPro" id="IPR002909">
    <property type="entry name" value="IPT_dom"/>
</dbReference>
<dbReference type="SUPFAM" id="SSF81296">
    <property type="entry name" value="E set domains"/>
    <property type="match status" value="1"/>
</dbReference>
<feature type="region of interest" description="Disordered" evidence="2">
    <location>
        <begin position="448"/>
        <end position="470"/>
    </location>
</feature>
<feature type="domain" description="Fibronectin type-III" evidence="4">
    <location>
        <begin position="1014"/>
        <end position="1116"/>
    </location>
</feature>
<dbReference type="Gene3D" id="2.60.40.10">
    <property type="entry name" value="Immunoglobulins"/>
    <property type="match status" value="4"/>
</dbReference>
<reference evidence="5" key="1">
    <citation type="submission" date="2022-08" db="EMBL/GenBank/DDBJ databases">
        <title>Genomic Encyclopedia of Type Strains, Phase V (KMG-V): Genome sequencing to study the core and pangenomes of soil and plant-associated prokaryotes.</title>
        <authorList>
            <person name="Whitman W."/>
        </authorList>
    </citation>
    <scope>NUCLEOTIDE SEQUENCE</scope>
    <source>
        <strain evidence="5">0</strain>
    </source>
</reference>
<dbReference type="InterPro" id="IPR005046">
    <property type="entry name" value="DUF285"/>
</dbReference>
<protein>
    <submittedName>
        <fullName evidence="5">Surface protein</fullName>
    </submittedName>
</protein>
<dbReference type="PROSITE" id="PS50853">
    <property type="entry name" value="FN3"/>
    <property type="match status" value="3"/>
</dbReference>
<feature type="region of interest" description="Disordered" evidence="2">
    <location>
        <begin position="2414"/>
        <end position="2444"/>
    </location>
</feature>
<evidence type="ECO:0000256" key="2">
    <source>
        <dbReference type="SAM" id="MobiDB-lite"/>
    </source>
</evidence>
<evidence type="ECO:0000256" key="1">
    <source>
        <dbReference type="ARBA" id="ARBA00022729"/>
    </source>
</evidence>
<dbReference type="InterPro" id="IPR014756">
    <property type="entry name" value="Ig_E-set"/>
</dbReference>
<dbReference type="Pfam" id="PF01833">
    <property type="entry name" value="TIG"/>
    <property type="match status" value="1"/>
</dbReference>
<evidence type="ECO:0000313" key="6">
    <source>
        <dbReference type="Proteomes" id="UP001155027"/>
    </source>
</evidence>
<feature type="compositionally biased region" description="Polar residues" evidence="2">
    <location>
        <begin position="33"/>
        <end position="72"/>
    </location>
</feature>